<keyword evidence="12" id="KW-0175">Coiled coil</keyword>
<dbReference type="PANTHER" id="PTHR11537:SF254">
    <property type="entry name" value="POTASSIUM VOLTAGE-GATED CHANNEL PROTEIN SHAB"/>
    <property type="match status" value="1"/>
</dbReference>
<feature type="transmembrane region" description="Helical" evidence="13">
    <location>
        <begin position="38"/>
        <end position="60"/>
    </location>
</feature>
<reference evidence="15 16" key="1">
    <citation type="journal article" date="2015" name="Stand. Genomic Sci.">
        <title>Genomic Encyclopedia of Bacterial and Archaeal Type Strains, Phase III: the genomes of soil and plant-associated and newly described type strains.</title>
        <authorList>
            <person name="Whitman W.B."/>
            <person name="Woyke T."/>
            <person name="Klenk H.P."/>
            <person name="Zhou Y."/>
            <person name="Lilburn T.G."/>
            <person name="Beck B.J."/>
            <person name="De Vos P."/>
            <person name="Vandamme P."/>
            <person name="Eisen J.A."/>
            <person name="Garrity G."/>
            <person name="Hugenholtz P."/>
            <person name="Kyrpides N.C."/>
        </authorList>
    </citation>
    <scope>NUCLEOTIDE SEQUENCE [LARGE SCALE GENOMIC DNA]</scope>
    <source>
        <strain evidence="15 16">CGMCC 1.6858</strain>
    </source>
</reference>
<dbReference type="GO" id="GO:0001508">
    <property type="term" value="P:action potential"/>
    <property type="evidence" value="ECO:0007669"/>
    <property type="project" value="TreeGrafter"/>
</dbReference>
<keyword evidence="8 13" id="KW-1133">Transmembrane helix</keyword>
<dbReference type="Gene3D" id="1.20.120.350">
    <property type="entry name" value="Voltage-gated potassium channels. Chain C"/>
    <property type="match status" value="1"/>
</dbReference>
<feature type="transmembrane region" description="Helical" evidence="13">
    <location>
        <begin position="120"/>
        <end position="142"/>
    </location>
</feature>
<keyword evidence="11 15" id="KW-0407">Ion channel</keyword>
<comment type="caution">
    <text evidence="15">The sequence shown here is derived from an EMBL/GenBank/DDBJ whole genome shotgun (WGS) entry which is preliminary data.</text>
</comment>
<organism evidence="15 16">
    <name type="scientific">Pseudomonas duriflava</name>
    <dbReference type="NCBI Taxonomy" id="459528"/>
    <lineage>
        <taxon>Bacteria</taxon>
        <taxon>Pseudomonadati</taxon>
        <taxon>Pseudomonadota</taxon>
        <taxon>Gammaproteobacteria</taxon>
        <taxon>Pseudomonadales</taxon>
        <taxon>Pseudomonadaceae</taxon>
        <taxon>Pseudomonas</taxon>
    </lineage>
</organism>
<keyword evidence="4 13" id="KW-0812">Transmembrane</keyword>
<evidence type="ECO:0000256" key="9">
    <source>
        <dbReference type="ARBA" id="ARBA00023065"/>
    </source>
</evidence>
<dbReference type="SUPFAM" id="SSF81324">
    <property type="entry name" value="Voltage-gated potassium channels"/>
    <property type="match status" value="1"/>
</dbReference>
<dbReference type="GO" id="GO:0005249">
    <property type="term" value="F:voltage-gated potassium channel activity"/>
    <property type="evidence" value="ECO:0007669"/>
    <property type="project" value="InterPro"/>
</dbReference>
<keyword evidence="2" id="KW-0813">Transport</keyword>
<feature type="domain" description="Ion transport" evidence="14">
    <location>
        <begin position="7"/>
        <end position="206"/>
    </location>
</feature>
<keyword evidence="9" id="KW-0406">Ion transport</keyword>
<keyword evidence="6" id="KW-0851">Voltage-gated channel</keyword>
<gene>
    <name evidence="15" type="ORF">IQ22_00994</name>
</gene>
<evidence type="ECO:0000256" key="12">
    <source>
        <dbReference type="SAM" id="Coils"/>
    </source>
</evidence>
<evidence type="ECO:0000256" key="6">
    <source>
        <dbReference type="ARBA" id="ARBA00022882"/>
    </source>
</evidence>
<feature type="transmembrane region" description="Helical" evidence="13">
    <location>
        <begin position="182"/>
        <end position="207"/>
    </location>
</feature>
<keyword evidence="3" id="KW-0633">Potassium transport</keyword>
<dbReference type="Proteomes" id="UP000316905">
    <property type="component" value="Unassembled WGS sequence"/>
</dbReference>
<dbReference type="PANTHER" id="PTHR11537">
    <property type="entry name" value="VOLTAGE-GATED POTASSIUM CHANNEL"/>
    <property type="match status" value="1"/>
</dbReference>
<dbReference type="InterPro" id="IPR028325">
    <property type="entry name" value="VG_K_chnl"/>
</dbReference>
<keyword evidence="10 13" id="KW-0472">Membrane</keyword>
<evidence type="ECO:0000256" key="4">
    <source>
        <dbReference type="ARBA" id="ARBA00022692"/>
    </source>
</evidence>
<evidence type="ECO:0000256" key="10">
    <source>
        <dbReference type="ARBA" id="ARBA00023136"/>
    </source>
</evidence>
<evidence type="ECO:0000256" key="3">
    <source>
        <dbReference type="ARBA" id="ARBA00022538"/>
    </source>
</evidence>
<dbReference type="RefSeq" id="WP_145138960.1">
    <property type="nucleotide sequence ID" value="NZ_VLKY01000003.1"/>
</dbReference>
<keyword evidence="7" id="KW-0630">Potassium</keyword>
<evidence type="ECO:0000256" key="11">
    <source>
        <dbReference type="ARBA" id="ARBA00023303"/>
    </source>
</evidence>
<comment type="subcellular location">
    <subcellularLocation>
        <location evidence="1">Membrane</location>
        <topology evidence="1">Multi-pass membrane protein</topology>
    </subcellularLocation>
</comment>
<keyword evidence="16" id="KW-1185">Reference proteome</keyword>
<evidence type="ECO:0000256" key="8">
    <source>
        <dbReference type="ARBA" id="ARBA00022989"/>
    </source>
</evidence>
<dbReference type="GO" id="GO:0008076">
    <property type="term" value="C:voltage-gated potassium channel complex"/>
    <property type="evidence" value="ECO:0007669"/>
    <property type="project" value="InterPro"/>
</dbReference>
<dbReference type="Pfam" id="PF00520">
    <property type="entry name" value="Ion_trans"/>
    <property type="match status" value="1"/>
</dbReference>
<dbReference type="Gene3D" id="1.10.287.70">
    <property type="match status" value="1"/>
</dbReference>
<dbReference type="AlphaFoldDB" id="A0A562QIH3"/>
<evidence type="ECO:0000313" key="15">
    <source>
        <dbReference type="EMBL" id="TWI56544.1"/>
    </source>
</evidence>
<evidence type="ECO:0000256" key="5">
    <source>
        <dbReference type="ARBA" id="ARBA00022826"/>
    </source>
</evidence>
<feature type="coiled-coil region" evidence="12">
    <location>
        <begin position="225"/>
        <end position="252"/>
    </location>
</feature>
<keyword evidence="5" id="KW-0631">Potassium channel</keyword>
<evidence type="ECO:0000256" key="7">
    <source>
        <dbReference type="ARBA" id="ARBA00022958"/>
    </source>
</evidence>
<dbReference type="InterPro" id="IPR005821">
    <property type="entry name" value="Ion_trans_dom"/>
</dbReference>
<feature type="transmembrane region" description="Helical" evidence="13">
    <location>
        <begin position="12"/>
        <end position="32"/>
    </location>
</feature>
<dbReference type="PRINTS" id="PR00169">
    <property type="entry name" value="KCHANNEL"/>
</dbReference>
<evidence type="ECO:0000256" key="13">
    <source>
        <dbReference type="SAM" id="Phobius"/>
    </source>
</evidence>
<accession>A0A562QIH3</accession>
<dbReference type="OrthoDB" id="9799090at2"/>
<evidence type="ECO:0000256" key="2">
    <source>
        <dbReference type="ARBA" id="ARBA00022448"/>
    </source>
</evidence>
<dbReference type="EMBL" id="VLKY01000003">
    <property type="protein sequence ID" value="TWI56544.1"/>
    <property type="molecule type" value="Genomic_DNA"/>
</dbReference>
<dbReference type="InterPro" id="IPR027359">
    <property type="entry name" value="Volt_channel_dom_sf"/>
</dbReference>
<name>A0A562QIH3_9PSED</name>
<evidence type="ECO:0000259" key="14">
    <source>
        <dbReference type="Pfam" id="PF00520"/>
    </source>
</evidence>
<evidence type="ECO:0000313" key="16">
    <source>
        <dbReference type="Proteomes" id="UP000316905"/>
    </source>
</evidence>
<evidence type="ECO:0000256" key="1">
    <source>
        <dbReference type="ARBA" id="ARBA00004141"/>
    </source>
</evidence>
<protein>
    <submittedName>
        <fullName evidence="15">Voltage-gated potassium channel</fullName>
    </submittedName>
</protein>
<dbReference type="Gene3D" id="1.20.5.110">
    <property type="match status" value="1"/>
</dbReference>
<proteinExistence type="predicted"/>
<sequence>MRERINPFQLLILVLSFYVLGALIVDLTLTLPPEISRLLNYLDIIVCVFFFVDFCIRFSAAPNKWRFMRWGWLDLLASIPAAGFQSAKLFRVVQMLRLLRAIKSIQLIWRLLFRNKAEGIVASAATATLLLVAFGAITMLMVEAPNPESSINTAEEALWWAFVTVTTVGYGDFYPVTTLGRIVAVLLMIAGVGLFGSFAAYIGSLVLSDKDEKDSHEQKADREMIRLLIAKVDQLSEDVHGLRRELQDCRKEEKPD</sequence>